<dbReference type="PhylomeDB" id="A0A022Q175"/>
<dbReference type="PANTHER" id="PTHR43139">
    <property type="entry name" value="SI:DKEY-122A22.2"/>
    <property type="match status" value="1"/>
</dbReference>
<dbReference type="GO" id="GO:0016787">
    <property type="term" value="F:hydrolase activity"/>
    <property type="evidence" value="ECO:0007669"/>
    <property type="project" value="UniProtKB-ARBA"/>
</dbReference>
<dbReference type="STRING" id="4155.A0A022Q175"/>
<dbReference type="EMBL" id="KI632284">
    <property type="protein sequence ID" value="EYU20280.1"/>
    <property type="molecule type" value="Genomic_DNA"/>
</dbReference>
<evidence type="ECO:0000313" key="3">
    <source>
        <dbReference type="Proteomes" id="UP000030748"/>
    </source>
</evidence>
<feature type="domain" description="AB hydrolase-1" evidence="1">
    <location>
        <begin position="50"/>
        <end position="283"/>
    </location>
</feature>
<dbReference type="SUPFAM" id="SSF53474">
    <property type="entry name" value="alpha/beta-Hydrolases"/>
    <property type="match status" value="1"/>
</dbReference>
<sequence>MAVSFLLSLSSRFLRRSIASAGLTSQTVEIEDDVGTTIHLWGPPAPTSKPPVLLIHGLGPQSIWQWRNQISFFARDFDVYVPDLLFFGDSFTKSTDRTEIFQATCLAKLFQKLGISRYSIVGTNYGGFVAYHMAAMWPERVEKVVFASCAVNMSRRDTNELMQRAKVEKIEDLLMPVNATQLRKLLAFIAVRPPYLPDFLLKGFAEKLYSKSRKEKLELLKEVTIGKNDTVTISPLQLQEILIVWGEHDRIFPLAKAVELEKLLGEKTRLHVIKNASHANHLEQVSQFNNVVNNFLHGP</sequence>
<dbReference type="InterPro" id="IPR000073">
    <property type="entry name" value="AB_hydrolase_1"/>
</dbReference>
<keyword evidence="3" id="KW-1185">Reference proteome</keyword>
<protein>
    <recommendedName>
        <fullName evidence="1">AB hydrolase-1 domain-containing protein</fullName>
    </recommendedName>
</protein>
<proteinExistence type="predicted"/>
<dbReference type="AlphaFoldDB" id="A0A022Q175"/>
<reference evidence="2 3" key="1">
    <citation type="journal article" date="2013" name="Proc. Natl. Acad. Sci. U.S.A.">
        <title>Fine-scale variation in meiotic recombination in Mimulus inferred from population shotgun sequencing.</title>
        <authorList>
            <person name="Hellsten U."/>
            <person name="Wright K.M."/>
            <person name="Jenkins J."/>
            <person name="Shu S."/>
            <person name="Yuan Y."/>
            <person name="Wessler S.R."/>
            <person name="Schmutz J."/>
            <person name="Willis J.H."/>
            <person name="Rokhsar D.S."/>
        </authorList>
    </citation>
    <scope>NUCLEOTIDE SEQUENCE [LARGE SCALE GENOMIC DNA]</scope>
    <source>
        <strain evidence="3">cv. DUN x IM62</strain>
    </source>
</reference>
<dbReference type="Gene3D" id="3.40.50.1820">
    <property type="entry name" value="alpha/beta hydrolase"/>
    <property type="match status" value="1"/>
</dbReference>
<dbReference type="PANTHER" id="PTHR43139:SF52">
    <property type="entry name" value="SI:DKEY-122A22.2"/>
    <property type="match status" value="1"/>
</dbReference>
<dbReference type="PRINTS" id="PR00111">
    <property type="entry name" value="ABHYDROLASE"/>
</dbReference>
<organism evidence="2 3">
    <name type="scientific">Erythranthe guttata</name>
    <name type="common">Yellow monkey flower</name>
    <name type="synonym">Mimulus guttatus</name>
    <dbReference type="NCBI Taxonomy" id="4155"/>
    <lineage>
        <taxon>Eukaryota</taxon>
        <taxon>Viridiplantae</taxon>
        <taxon>Streptophyta</taxon>
        <taxon>Embryophyta</taxon>
        <taxon>Tracheophyta</taxon>
        <taxon>Spermatophyta</taxon>
        <taxon>Magnoliopsida</taxon>
        <taxon>eudicotyledons</taxon>
        <taxon>Gunneridae</taxon>
        <taxon>Pentapetalae</taxon>
        <taxon>asterids</taxon>
        <taxon>lamiids</taxon>
        <taxon>Lamiales</taxon>
        <taxon>Phrymaceae</taxon>
        <taxon>Erythranthe</taxon>
    </lineage>
</organism>
<dbReference type="Proteomes" id="UP000030748">
    <property type="component" value="Unassembled WGS sequence"/>
</dbReference>
<dbReference type="eggNOG" id="KOG1454">
    <property type="taxonomic scope" value="Eukaryota"/>
</dbReference>
<gene>
    <name evidence="2" type="ORF">MIMGU_mgv1a010852mg</name>
</gene>
<evidence type="ECO:0000313" key="2">
    <source>
        <dbReference type="EMBL" id="EYU20280.1"/>
    </source>
</evidence>
<dbReference type="InterPro" id="IPR029058">
    <property type="entry name" value="AB_hydrolase_fold"/>
</dbReference>
<dbReference type="Pfam" id="PF00561">
    <property type="entry name" value="Abhydrolase_1"/>
    <property type="match status" value="1"/>
</dbReference>
<name>A0A022Q175_ERYGU</name>
<evidence type="ECO:0000259" key="1">
    <source>
        <dbReference type="Pfam" id="PF00561"/>
    </source>
</evidence>
<accession>A0A022Q175</accession>
<dbReference type="InterPro" id="IPR052370">
    <property type="entry name" value="Meta-cleavage_hydrolase"/>
</dbReference>